<evidence type="ECO:0000313" key="1">
    <source>
        <dbReference type="EMBL" id="KAG8012249.1"/>
    </source>
</evidence>
<organism evidence="1 2">
    <name type="scientific">Nibea albiflora</name>
    <name type="common">Yellow drum</name>
    <name type="synonym">Corvina albiflora</name>
    <dbReference type="NCBI Taxonomy" id="240163"/>
    <lineage>
        <taxon>Eukaryota</taxon>
        <taxon>Metazoa</taxon>
        <taxon>Chordata</taxon>
        <taxon>Craniata</taxon>
        <taxon>Vertebrata</taxon>
        <taxon>Euteleostomi</taxon>
        <taxon>Actinopterygii</taxon>
        <taxon>Neopterygii</taxon>
        <taxon>Teleostei</taxon>
        <taxon>Neoteleostei</taxon>
        <taxon>Acanthomorphata</taxon>
        <taxon>Eupercaria</taxon>
        <taxon>Sciaenidae</taxon>
        <taxon>Nibea</taxon>
    </lineage>
</organism>
<gene>
    <name evidence="1" type="primary">GIMAP2</name>
    <name evidence="1" type="ORF">GBF38_004788</name>
</gene>
<evidence type="ECO:0000313" key="2">
    <source>
        <dbReference type="Proteomes" id="UP000805704"/>
    </source>
</evidence>
<keyword evidence="2" id="KW-1185">Reference proteome</keyword>
<accession>A0ACB7FDJ7</accession>
<proteinExistence type="predicted"/>
<comment type="caution">
    <text evidence="1">The sequence shown here is derived from an EMBL/GenBank/DDBJ whole genome shotgun (WGS) entry which is preliminary data.</text>
</comment>
<name>A0ACB7FDJ7_NIBAL</name>
<reference evidence="1" key="1">
    <citation type="submission" date="2020-04" db="EMBL/GenBank/DDBJ databases">
        <title>A chromosome-scale assembly and high-density genetic map of the yellow drum (Nibea albiflora) genome.</title>
        <authorList>
            <person name="Xu D."/>
            <person name="Zhang W."/>
            <person name="Chen R."/>
            <person name="Tan P."/>
            <person name="Wang L."/>
            <person name="Song H."/>
            <person name="Tian L."/>
            <person name="Zhu Q."/>
            <person name="Wang B."/>
        </authorList>
    </citation>
    <scope>NUCLEOTIDE SEQUENCE</scope>
    <source>
        <strain evidence="1">ZJHYS-2018</strain>
    </source>
</reference>
<dbReference type="Proteomes" id="UP000805704">
    <property type="component" value="Chromosome 13"/>
</dbReference>
<dbReference type="EMBL" id="CM024801">
    <property type="protein sequence ID" value="KAG8012249.1"/>
    <property type="molecule type" value="Genomic_DNA"/>
</dbReference>
<protein>
    <submittedName>
        <fullName evidence="1">GTPase IMAP family member 2</fullName>
    </submittedName>
</protein>
<sequence>MEPEITLSEEQCQEAMSFMKFSSDEDTIKQKMKMTFEYRRSMVYNKETSSDVLKTSKSWMDSDLSSMILLHLIPPTALGQKRPDECSDRMAAAAACESAQTDRAAIQKEMERILKEKEEEMKREREELQRKHEEEMEEMKRRMEEQREELKELKENLKKEREERKKEQEQRPLSLQARRRRLGKRPVLTRSSSLEWLPPDMSELRVVLLGNSWSQRSSVGNFILGEKKFNNEEEPDCCQREKGQVKEKEMILINTPDLLHPDISEDKLTEHVKTCERLSDPGPHVFLLVLQPEDFTEEHKLKLCRVLQRFSDRSFDHSLILVSTPREESPGFMEKYMEHRPLRDMIKKCRYRHLNRRNIEHSELLTRLGQVVKENNGEHLR</sequence>